<dbReference type="GO" id="GO:0046871">
    <property type="term" value="F:N-acetylgalactosamine binding"/>
    <property type="evidence" value="ECO:0007669"/>
    <property type="project" value="TreeGrafter"/>
</dbReference>
<sequence length="216" mass="24438">METGIWRTPKSWPDVEEKESQSATIYMKRHSATPLILTSFTYFDIRKDAVRNQIRAWCYADDVSPSHFRIHADTWADNLLYTAKVGWIAIPGGHTGILGGTCLVAPHEPDQDKKWNGIRIPFQEVFSRTPKIFICLNYIDIGRSWSIETFTENVTTSSFDAVFTSRNPNVDVWSAGATWIAYEDDLDSVEGGSIYSGYWTGSKAQSWEGTVRNIAQ</sequence>
<gene>
    <name evidence="2" type="ORF">SISSUDRAFT_1066953</name>
</gene>
<dbReference type="SUPFAM" id="SSF141086">
    <property type="entry name" value="Agglutinin HPA-like"/>
    <property type="match status" value="2"/>
</dbReference>
<evidence type="ECO:0000313" key="2">
    <source>
        <dbReference type="EMBL" id="KZT32404.1"/>
    </source>
</evidence>
<protein>
    <recommendedName>
        <fullName evidence="1">H-type lectin domain-containing protein</fullName>
    </recommendedName>
</protein>
<proteinExistence type="predicted"/>
<dbReference type="Proteomes" id="UP000076798">
    <property type="component" value="Unassembled WGS sequence"/>
</dbReference>
<dbReference type="OrthoDB" id="5419324at2759"/>
<dbReference type="Pfam" id="PF09458">
    <property type="entry name" value="H_lectin"/>
    <property type="match status" value="2"/>
</dbReference>
<dbReference type="AlphaFoldDB" id="A0A165XPD9"/>
<dbReference type="InterPro" id="IPR052487">
    <property type="entry name" value="Galactose-binding_lectin"/>
</dbReference>
<dbReference type="GO" id="GO:0030247">
    <property type="term" value="F:polysaccharide binding"/>
    <property type="evidence" value="ECO:0007669"/>
    <property type="project" value="TreeGrafter"/>
</dbReference>
<feature type="domain" description="H-type lectin" evidence="1">
    <location>
        <begin position="31"/>
        <end position="90"/>
    </location>
</feature>
<organism evidence="2 3">
    <name type="scientific">Sistotremastrum suecicum HHB10207 ss-3</name>
    <dbReference type="NCBI Taxonomy" id="1314776"/>
    <lineage>
        <taxon>Eukaryota</taxon>
        <taxon>Fungi</taxon>
        <taxon>Dikarya</taxon>
        <taxon>Basidiomycota</taxon>
        <taxon>Agaricomycotina</taxon>
        <taxon>Agaricomycetes</taxon>
        <taxon>Sistotremastrales</taxon>
        <taxon>Sistotremastraceae</taxon>
        <taxon>Sistotremastrum</taxon>
    </lineage>
</organism>
<feature type="domain" description="H-type lectin" evidence="1">
    <location>
        <begin position="119"/>
        <end position="182"/>
    </location>
</feature>
<dbReference type="GO" id="GO:0070492">
    <property type="term" value="F:oligosaccharide binding"/>
    <property type="evidence" value="ECO:0007669"/>
    <property type="project" value="TreeGrafter"/>
</dbReference>
<dbReference type="EMBL" id="KV428338">
    <property type="protein sequence ID" value="KZT32404.1"/>
    <property type="molecule type" value="Genomic_DNA"/>
</dbReference>
<dbReference type="InterPro" id="IPR019019">
    <property type="entry name" value="H-type_lectin_domain"/>
</dbReference>
<evidence type="ECO:0000313" key="3">
    <source>
        <dbReference type="Proteomes" id="UP000076798"/>
    </source>
</evidence>
<dbReference type="Gene3D" id="2.60.40.2080">
    <property type="match status" value="2"/>
</dbReference>
<dbReference type="InterPro" id="IPR037221">
    <property type="entry name" value="H-type_lectin_dom_sf"/>
</dbReference>
<dbReference type="PANTHER" id="PTHR46938">
    <property type="entry name" value="DISCOIDIN-1 SUBUNIT A-RELATED-RELATED"/>
    <property type="match status" value="1"/>
</dbReference>
<dbReference type="STRING" id="1314776.A0A165XPD9"/>
<keyword evidence="3" id="KW-1185">Reference proteome</keyword>
<dbReference type="GO" id="GO:0098609">
    <property type="term" value="P:cell-cell adhesion"/>
    <property type="evidence" value="ECO:0007669"/>
    <property type="project" value="TreeGrafter"/>
</dbReference>
<evidence type="ECO:0000259" key="1">
    <source>
        <dbReference type="Pfam" id="PF09458"/>
    </source>
</evidence>
<dbReference type="GO" id="GO:0098636">
    <property type="term" value="C:protein complex involved in cell adhesion"/>
    <property type="evidence" value="ECO:0007669"/>
    <property type="project" value="TreeGrafter"/>
</dbReference>
<name>A0A165XPD9_9AGAM</name>
<reference evidence="2 3" key="1">
    <citation type="journal article" date="2016" name="Mol. Biol. Evol.">
        <title>Comparative Genomics of Early-Diverging Mushroom-Forming Fungi Provides Insights into the Origins of Lignocellulose Decay Capabilities.</title>
        <authorList>
            <person name="Nagy L.G."/>
            <person name="Riley R."/>
            <person name="Tritt A."/>
            <person name="Adam C."/>
            <person name="Daum C."/>
            <person name="Floudas D."/>
            <person name="Sun H."/>
            <person name="Yadav J.S."/>
            <person name="Pangilinan J."/>
            <person name="Larsson K.H."/>
            <person name="Matsuura K."/>
            <person name="Barry K."/>
            <person name="Labutti K."/>
            <person name="Kuo R."/>
            <person name="Ohm R.A."/>
            <person name="Bhattacharya S.S."/>
            <person name="Shirouzu T."/>
            <person name="Yoshinaga Y."/>
            <person name="Martin F.M."/>
            <person name="Grigoriev I.V."/>
            <person name="Hibbett D.S."/>
        </authorList>
    </citation>
    <scope>NUCLEOTIDE SEQUENCE [LARGE SCALE GENOMIC DNA]</scope>
    <source>
        <strain evidence="2 3">HHB10207 ss-3</strain>
    </source>
</reference>
<dbReference type="GO" id="GO:0009986">
    <property type="term" value="C:cell surface"/>
    <property type="evidence" value="ECO:0007669"/>
    <property type="project" value="TreeGrafter"/>
</dbReference>
<accession>A0A165XPD9</accession>